<dbReference type="AlphaFoldDB" id="A0A495JEG1"/>
<dbReference type="InterPro" id="IPR025438">
    <property type="entry name" value="DUF4180"/>
</dbReference>
<dbReference type="Proteomes" id="UP000277671">
    <property type="component" value="Unassembled WGS sequence"/>
</dbReference>
<evidence type="ECO:0000259" key="1">
    <source>
        <dbReference type="Pfam" id="PF13788"/>
    </source>
</evidence>
<accession>A0A495JEG1</accession>
<gene>
    <name evidence="2" type="ORF">BDK92_1030</name>
</gene>
<name>A0A495JEG1_9ACTN</name>
<protein>
    <submittedName>
        <fullName evidence="2">Uncharacterized protein DUF4180</fullName>
    </submittedName>
</protein>
<sequence length="125" mass="13620">MSADQSDTSYLWHGQQVLDCAPDGPTLDVGNPLTDLIGAAFGHQADLVVVPVSRLAGTFFDLRSGVAGEIVQKFVNYRLRLAVVGDISAHLATSTALRAFVREANRGRQLWFVTDHSELDKRLTP</sequence>
<dbReference type="EMBL" id="RBKT01000001">
    <property type="protein sequence ID" value="RKR86764.1"/>
    <property type="molecule type" value="Genomic_DNA"/>
</dbReference>
<reference evidence="2 3" key="1">
    <citation type="submission" date="2018-10" db="EMBL/GenBank/DDBJ databases">
        <title>Sequencing the genomes of 1000 actinobacteria strains.</title>
        <authorList>
            <person name="Klenk H.-P."/>
        </authorList>
    </citation>
    <scope>NUCLEOTIDE SEQUENCE [LARGE SCALE GENOMIC DNA]</scope>
    <source>
        <strain evidence="2 3">DSM 45175</strain>
    </source>
</reference>
<organism evidence="2 3">
    <name type="scientific">Micromonospora pisi</name>
    <dbReference type="NCBI Taxonomy" id="589240"/>
    <lineage>
        <taxon>Bacteria</taxon>
        <taxon>Bacillati</taxon>
        <taxon>Actinomycetota</taxon>
        <taxon>Actinomycetes</taxon>
        <taxon>Micromonosporales</taxon>
        <taxon>Micromonosporaceae</taxon>
        <taxon>Micromonospora</taxon>
    </lineage>
</organism>
<dbReference type="Pfam" id="PF13788">
    <property type="entry name" value="DUF4180"/>
    <property type="match status" value="1"/>
</dbReference>
<proteinExistence type="predicted"/>
<evidence type="ECO:0000313" key="2">
    <source>
        <dbReference type="EMBL" id="RKR86764.1"/>
    </source>
</evidence>
<comment type="caution">
    <text evidence="2">The sequence shown here is derived from an EMBL/GenBank/DDBJ whole genome shotgun (WGS) entry which is preliminary data.</text>
</comment>
<evidence type="ECO:0000313" key="3">
    <source>
        <dbReference type="Proteomes" id="UP000277671"/>
    </source>
</evidence>
<dbReference type="RefSeq" id="WP_246016828.1">
    <property type="nucleotide sequence ID" value="NZ_RBKT01000001.1"/>
</dbReference>
<feature type="domain" description="DUF4180" evidence="1">
    <location>
        <begin position="14"/>
        <end position="123"/>
    </location>
</feature>
<keyword evidence="3" id="KW-1185">Reference proteome</keyword>